<gene>
    <name evidence="2" type="ORF">E2562_003149</name>
</gene>
<dbReference type="EMBL" id="SPHZ02000004">
    <property type="protein sequence ID" value="KAF0921356.1"/>
    <property type="molecule type" value="Genomic_DNA"/>
</dbReference>
<evidence type="ECO:0000313" key="2">
    <source>
        <dbReference type="EMBL" id="KAF0921356.1"/>
    </source>
</evidence>
<evidence type="ECO:0000313" key="3">
    <source>
        <dbReference type="Proteomes" id="UP000479710"/>
    </source>
</evidence>
<proteinExistence type="predicted"/>
<protein>
    <submittedName>
        <fullName evidence="2">Uncharacterized protein</fullName>
    </submittedName>
</protein>
<comment type="caution">
    <text evidence="2">The sequence shown here is derived from an EMBL/GenBank/DDBJ whole genome shotgun (WGS) entry which is preliminary data.</text>
</comment>
<reference evidence="2 3" key="1">
    <citation type="submission" date="2019-11" db="EMBL/GenBank/DDBJ databases">
        <title>Whole genome sequence of Oryza granulata.</title>
        <authorList>
            <person name="Li W."/>
        </authorList>
    </citation>
    <scope>NUCLEOTIDE SEQUENCE [LARGE SCALE GENOMIC DNA]</scope>
    <source>
        <strain evidence="3">cv. Menghai</strain>
        <tissue evidence="2">Leaf</tissue>
    </source>
</reference>
<feature type="region of interest" description="Disordered" evidence="1">
    <location>
        <begin position="1"/>
        <end position="24"/>
    </location>
</feature>
<dbReference type="Proteomes" id="UP000479710">
    <property type="component" value="Unassembled WGS sequence"/>
</dbReference>
<organism evidence="2 3">
    <name type="scientific">Oryza meyeriana var. granulata</name>
    <dbReference type="NCBI Taxonomy" id="110450"/>
    <lineage>
        <taxon>Eukaryota</taxon>
        <taxon>Viridiplantae</taxon>
        <taxon>Streptophyta</taxon>
        <taxon>Embryophyta</taxon>
        <taxon>Tracheophyta</taxon>
        <taxon>Spermatophyta</taxon>
        <taxon>Magnoliopsida</taxon>
        <taxon>Liliopsida</taxon>
        <taxon>Poales</taxon>
        <taxon>Poaceae</taxon>
        <taxon>BOP clade</taxon>
        <taxon>Oryzoideae</taxon>
        <taxon>Oryzeae</taxon>
        <taxon>Oryzinae</taxon>
        <taxon>Oryza</taxon>
        <taxon>Oryza meyeriana</taxon>
    </lineage>
</organism>
<sequence length="63" mass="6495">MPRGTVGRSSGCRRSVPGTADGGQLTLALDTVHPSARVGAMALQDPSAPRRPRGLDSPRSLSI</sequence>
<keyword evidence="3" id="KW-1185">Reference proteome</keyword>
<name>A0A6G1E9V0_9ORYZ</name>
<dbReference type="AlphaFoldDB" id="A0A6G1E9V0"/>
<evidence type="ECO:0000256" key="1">
    <source>
        <dbReference type="SAM" id="MobiDB-lite"/>
    </source>
</evidence>
<accession>A0A6G1E9V0</accession>
<feature type="region of interest" description="Disordered" evidence="1">
    <location>
        <begin position="41"/>
        <end position="63"/>
    </location>
</feature>